<dbReference type="Pfam" id="PF00275">
    <property type="entry name" value="EPSP_synthase"/>
    <property type="match status" value="1"/>
</dbReference>
<feature type="binding site" evidence="7">
    <location>
        <position position="27"/>
    </location>
    <ligand>
        <name>3-phosphoshikimate</name>
        <dbReference type="ChEBI" id="CHEBI:145989"/>
    </ligand>
</feature>
<dbReference type="CDD" id="cd01556">
    <property type="entry name" value="EPSP_synthase"/>
    <property type="match status" value="1"/>
</dbReference>
<feature type="binding site" evidence="7">
    <location>
        <position position="158"/>
    </location>
    <ligand>
        <name>3-phosphoshikimate</name>
        <dbReference type="ChEBI" id="CHEBI:145989"/>
    </ligand>
</feature>
<feature type="binding site" evidence="7">
    <location>
        <position position="157"/>
    </location>
    <ligand>
        <name>3-phosphoshikimate</name>
        <dbReference type="ChEBI" id="CHEBI:145989"/>
    </ligand>
</feature>
<comment type="similarity">
    <text evidence="2 7">Belongs to the EPSP synthase family.</text>
</comment>
<feature type="binding site" evidence="7">
    <location>
        <position position="159"/>
    </location>
    <ligand>
        <name>3-phosphoshikimate</name>
        <dbReference type="ChEBI" id="CHEBI:145989"/>
    </ligand>
</feature>
<evidence type="ECO:0000313" key="9">
    <source>
        <dbReference type="EMBL" id="PVH26540.1"/>
    </source>
</evidence>
<dbReference type="HAMAP" id="MF_00210">
    <property type="entry name" value="EPSP_synth"/>
    <property type="match status" value="1"/>
</dbReference>
<feature type="binding site" evidence="7">
    <location>
        <position position="401"/>
    </location>
    <ligand>
        <name>phosphoenolpyruvate</name>
        <dbReference type="ChEBI" id="CHEBI:58702"/>
    </ligand>
</feature>
<feature type="binding site" evidence="7">
    <location>
        <position position="110"/>
    </location>
    <ligand>
        <name>phosphoenolpyruvate</name>
        <dbReference type="ChEBI" id="CHEBI:58702"/>
    </ligand>
</feature>
<dbReference type="GO" id="GO:0003866">
    <property type="term" value="F:3-phosphoshikimate 1-carboxyvinyltransferase activity"/>
    <property type="evidence" value="ECO:0007669"/>
    <property type="project" value="UniProtKB-UniRule"/>
</dbReference>
<dbReference type="GO" id="GO:0009073">
    <property type="term" value="P:aromatic amino acid family biosynthetic process"/>
    <property type="evidence" value="ECO:0007669"/>
    <property type="project" value="UniProtKB-KW"/>
</dbReference>
<evidence type="ECO:0000313" key="10">
    <source>
        <dbReference type="Proteomes" id="UP000245627"/>
    </source>
</evidence>
<feature type="binding site" evidence="7">
    <location>
        <position position="332"/>
    </location>
    <ligand>
        <name>phosphoenolpyruvate</name>
        <dbReference type="ChEBI" id="CHEBI:58702"/>
    </ligand>
</feature>
<name>A0A2T8HMB0_9SPHI</name>
<feature type="binding site" evidence="7">
    <location>
        <position position="26"/>
    </location>
    <ligand>
        <name>phosphoenolpyruvate</name>
        <dbReference type="ChEBI" id="CHEBI:58702"/>
    </ligand>
</feature>
<evidence type="ECO:0000256" key="7">
    <source>
        <dbReference type="HAMAP-Rule" id="MF_00210"/>
    </source>
</evidence>
<dbReference type="InterPro" id="IPR013792">
    <property type="entry name" value="RNA3'P_cycl/enolpyr_Trfase_a/b"/>
</dbReference>
<evidence type="ECO:0000256" key="1">
    <source>
        <dbReference type="ARBA" id="ARBA00004811"/>
    </source>
</evidence>
<reference evidence="9 10" key="1">
    <citation type="submission" date="2018-04" db="EMBL/GenBank/DDBJ databases">
        <title>Sphingobacterium cortibacter sp. nov.</title>
        <authorList>
            <person name="Li Y."/>
        </authorList>
    </citation>
    <scope>NUCLEOTIDE SEQUENCE [LARGE SCALE GENOMIC DNA]</scope>
    <source>
        <strain evidence="9 10">2c-3</strain>
    </source>
</reference>
<dbReference type="OrthoDB" id="9809920at2"/>
<evidence type="ECO:0000256" key="5">
    <source>
        <dbReference type="ARBA" id="ARBA00023141"/>
    </source>
</evidence>
<feature type="binding site" evidence="7">
    <location>
        <position position="26"/>
    </location>
    <ligand>
        <name>3-phosphoshikimate</name>
        <dbReference type="ChEBI" id="CHEBI:145989"/>
    </ligand>
</feature>
<dbReference type="InterPro" id="IPR023193">
    <property type="entry name" value="EPSP_synthase_CS"/>
</dbReference>
<dbReference type="GO" id="GO:0008652">
    <property type="term" value="P:amino acid biosynthetic process"/>
    <property type="evidence" value="ECO:0007669"/>
    <property type="project" value="UniProtKB-KW"/>
</dbReference>
<dbReference type="Gene3D" id="3.65.10.10">
    <property type="entry name" value="Enolpyruvate transferase domain"/>
    <property type="match status" value="2"/>
</dbReference>
<feature type="active site" description="Proton acceptor" evidence="7">
    <location>
        <position position="301"/>
    </location>
</feature>
<dbReference type="PROSITE" id="PS00885">
    <property type="entry name" value="EPSP_SYNTHASE_2"/>
    <property type="match status" value="1"/>
</dbReference>
<evidence type="ECO:0000256" key="3">
    <source>
        <dbReference type="ARBA" id="ARBA00022605"/>
    </source>
</evidence>
<dbReference type="PANTHER" id="PTHR21090">
    <property type="entry name" value="AROM/DEHYDROQUINATE SYNTHASE"/>
    <property type="match status" value="1"/>
</dbReference>
<evidence type="ECO:0000256" key="6">
    <source>
        <dbReference type="ARBA" id="ARBA00044633"/>
    </source>
</evidence>
<feature type="binding site" evidence="7">
    <location>
        <position position="31"/>
    </location>
    <ligand>
        <name>3-phosphoshikimate</name>
        <dbReference type="ChEBI" id="CHEBI:145989"/>
    </ligand>
</feature>
<dbReference type="InterPro" id="IPR001986">
    <property type="entry name" value="Enolpyruvate_Tfrase_dom"/>
</dbReference>
<accession>A0A2T8HMB0</accession>
<dbReference type="SUPFAM" id="SSF55205">
    <property type="entry name" value="EPT/RTPC-like"/>
    <property type="match status" value="1"/>
</dbReference>
<comment type="pathway">
    <text evidence="1 7">Metabolic intermediate biosynthesis; chorismate biosynthesis; chorismate from D-erythrose 4-phosphate and phosphoenolpyruvate: step 6/7.</text>
</comment>
<feature type="binding site" evidence="7">
    <location>
        <position position="376"/>
    </location>
    <ligand>
        <name>phosphoenolpyruvate</name>
        <dbReference type="ChEBI" id="CHEBI:58702"/>
    </ligand>
</feature>
<evidence type="ECO:0000256" key="2">
    <source>
        <dbReference type="ARBA" id="ARBA00009948"/>
    </source>
</evidence>
<dbReference type="AlphaFoldDB" id="A0A2T8HMB0"/>
<dbReference type="EMBL" id="QDKG01000001">
    <property type="protein sequence ID" value="PVH26540.1"/>
    <property type="molecule type" value="Genomic_DNA"/>
</dbReference>
<dbReference type="GO" id="GO:0009423">
    <property type="term" value="P:chorismate biosynthetic process"/>
    <property type="evidence" value="ECO:0007669"/>
    <property type="project" value="UniProtKB-UniRule"/>
</dbReference>
<sequence length="419" mass="45324">MSDLQKVSLSHANKNISGTVVLTGSKSESNRALIIQALSQGSVSVANLSEAADTVTMGEALAIASDSNATGNRTKIDIGPAGTAMRFLTSFLSLSAGSFELTGSARMQERPIKLLVDALHTIGATISYAAKEGYPPLHIDGPFEQTATKVSIPGDISSQYISSLLLIAAALPKGLNLQIEGELTSKPYVSMTLDMLRESGIEYQWNEQTISIPAQSFGTATLYVEPDWSAASYWYAMVALAKEGSLFLPGLKKNSLQGDIAIANIMTHFGVHTTFEEGGITLQKGTLTGDPVFLDLKECPDLAQTIVVIAAALRIPTTFTGLETLKIKETDRIAALQNEIGKFGCKLHEDKEIYTLDTEGYFVPQELVIATYEDHRMAMAFAPLALHFPLVTVEEPAVVNKSYPDFWQHLQDQQFNLVS</sequence>
<comment type="function">
    <text evidence="7">Catalyzes the transfer of the enolpyruvyl moiety of phosphoenolpyruvate (PEP) to the 5-hydroxyl of shikimate-3-phosphate (S3P) to produce enolpyruvyl shikimate-3-phosphate and inorganic phosphate.</text>
</comment>
<comment type="caution">
    <text evidence="9">The sequence shown here is derived from an EMBL/GenBank/DDBJ whole genome shotgun (WGS) entry which is preliminary data.</text>
</comment>
<feature type="binding site" evidence="7">
    <location>
        <position position="159"/>
    </location>
    <ligand>
        <name>phosphoenolpyruvate</name>
        <dbReference type="ChEBI" id="CHEBI:58702"/>
    </ligand>
</feature>
<comment type="catalytic activity">
    <reaction evidence="6">
        <text>3-phosphoshikimate + phosphoenolpyruvate = 5-O-(1-carboxyvinyl)-3-phosphoshikimate + phosphate</text>
        <dbReference type="Rhea" id="RHEA:21256"/>
        <dbReference type="ChEBI" id="CHEBI:43474"/>
        <dbReference type="ChEBI" id="CHEBI:57701"/>
        <dbReference type="ChEBI" id="CHEBI:58702"/>
        <dbReference type="ChEBI" id="CHEBI:145989"/>
        <dbReference type="EC" id="2.5.1.19"/>
    </reaction>
    <physiologicalReaction direction="left-to-right" evidence="6">
        <dbReference type="Rhea" id="RHEA:21257"/>
    </physiologicalReaction>
</comment>
<keyword evidence="10" id="KW-1185">Reference proteome</keyword>
<dbReference type="RefSeq" id="WP_116774401.1">
    <property type="nucleotide sequence ID" value="NZ_QDKG01000001.1"/>
</dbReference>
<organism evidence="9 10">
    <name type="scientific">Sphingobacterium corticibacter</name>
    <dbReference type="NCBI Taxonomy" id="2171749"/>
    <lineage>
        <taxon>Bacteria</taxon>
        <taxon>Pseudomonadati</taxon>
        <taxon>Bacteroidota</taxon>
        <taxon>Sphingobacteriia</taxon>
        <taxon>Sphingobacteriales</taxon>
        <taxon>Sphingobacteriaceae</taxon>
        <taxon>Sphingobacterium</taxon>
    </lineage>
</organism>
<comment type="subunit">
    <text evidence="7">Monomer.</text>
</comment>
<dbReference type="InterPro" id="IPR036968">
    <property type="entry name" value="Enolpyruvate_Tfrase_sf"/>
</dbReference>
<dbReference type="Proteomes" id="UP000245627">
    <property type="component" value="Unassembled WGS sequence"/>
</dbReference>
<keyword evidence="4 7" id="KW-0808">Transferase</keyword>
<keyword evidence="3 7" id="KW-0028">Amino-acid biosynthesis</keyword>
<feature type="binding site" evidence="7">
    <location>
        <position position="185"/>
    </location>
    <ligand>
        <name>3-phosphoshikimate</name>
        <dbReference type="ChEBI" id="CHEBI:145989"/>
    </ligand>
</feature>
<dbReference type="InterPro" id="IPR006264">
    <property type="entry name" value="EPSP_synthase"/>
</dbReference>
<feature type="binding site" evidence="7">
    <location>
        <position position="328"/>
    </location>
    <ligand>
        <name>3-phosphoshikimate</name>
        <dbReference type="ChEBI" id="CHEBI:145989"/>
    </ligand>
</feature>
<dbReference type="GO" id="GO:0005737">
    <property type="term" value="C:cytoplasm"/>
    <property type="evidence" value="ECO:0007669"/>
    <property type="project" value="UniProtKB-SubCell"/>
</dbReference>
<dbReference type="NCBIfam" id="TIGR01356">
    <property type="entry name" value="aroA"/>
    <property type="match status" value="1"/>
</dbReference>
<feature type="binding site" evidence="7">
    <location>
        <position position="301"/>
    </location>
    <ligand>
        <name>3-phosphoshikimate</name>
        <dbReference type="ChEBI" id="CHEBI:145989"/>
    </ligand>
</feature>
<dbReference type="PANTHER" id="PTHR21090:SF5">
    <property type="entry name" value="PENTAFUNCTIONAL AROM POLYPEPTIDE"/>
    <property type="match status" value="1"/>
</dbReference>
<comment type="caution">
    <text evidence="7">Lacks conserved residue(s) required for the propagation of feature annotation.</text>
</comment>
<keyword evidence="5 7" id="KW-0057">Aromatic amino acid biosynthesis</keyword>
<gene>
    <name evidence="7 9" type="primary">aroA</name>
    <name evidence="9" type="ORF">DC487_02695</name>
</gene>
<comment type="subcellular location">
    <subcellularLocation>
        <location evidence="7">Cytoplasm</location>
    </subcellularLocation>
</comment>
<protein>
    <recommendedName>
        <fullName evidence="7">3-phosphoshikimate 1-carboxyvinyltransferase</fullName>
        <ecNumber evidence="7">2.5.1.19</ecNumber>
    </recommendedName>
    <alternativeName>
        <fullName evidence="7">5-enolpyruvylshikimate-3-phosphate synthase</fullName>
        <shortName evidence="7">EPSP synthase</shortName>
        <shortName evidence="7">EPSPS</shortName>
    </alternativeName>
</protein>
<proteinExistence type="inferred from homology"/>
<feature type="binding site" evidence="7">
    <location>
        <position position="82"/>
    </location>
    <ligand>
        <name>phosphoenolpyruvate</name>
        <dbReference type="ChEBI" id="CHEBI:58702"/>
    </ligand>
</feature>
<feature type="domain" description="Enolpyruvate transferase" evidence="8">
    <location>
        <begin position="13"/>
        <end position="410"/>
    </location>
</feature>
<dbReference type="PIRSF" id="PIRSF000505">
    <property type="entry name" value="EPSPS"/>
    <property type="match status" value="1"/>
</dbReference>
<keyword evidence="7" id="KW-0963">Cytoplasm</keyword>
<dbReference type="UniPathway" id="UPA00053">
    <property type="reaction ID" value="UER00089"/>
</dbReference>
<evidence type="ECO:0000256" key="4">
    <source>
        <dbReference type="ARBA" id="ARBA00022679"/>
    </source>
</evidence>
<evidence type="ECO:0000259" key="8">
    <source>
        <dbReference type="Pfam" id="PF00275"/>
    </source>
</evidence>
<dbReference type="EC" id="2.5.1.19" evidence="7"/>